<proteinExistence type="predicted"/>
<dbReference type="Pfam" id="PF04977">
    <property type="entry name" value="DivIC"/>
    <property type="match status" value="1"/>
</dbReference>
<dbReference type="EMBL" id="JACRSN010000001">
    <property type="protein sequence ID" value="MBC8532598.1"/>
    <property type="molecule type" value="Genomic_DNA"/>
</dbReference>
<feature type="transmembrane region" description="Helical" evidence="2">
    <location>
        <begin position="12"/>
        <end position="33"/>
    </location>
</feature>
<protein>
    <submittedName>
        <fullName evidence="3">Septum formation initiator family protein</fullName>
    </submittedName>
</protein>
<reference evidence="3" key="1">
    <citation type="submission" date="2020-08" db="EMBL/GenBank/DDBJ databases">
        <title>Genome public.</title>
        <authorList>
            <person name="Liu C."/>
            <person name="Sun Q."/>
        </authorList>
    </citation>
    <scope>NUCLEOTIDE SEQUENCE</scope>
    <source>
        <strain evidence="3">NSJ-40</strain>
    </source>
</reference>
<gene>
    <name evidence="3" type="ORF">IAG03_00995</name>
</gene>
<evidence type="ECO:0000256" key="2">
    <source>
        <dbReference type="SAM" id="Phobius"/>
    </source>
</evidence>
<dbReference type="InterPro" id="IPR007060">
    <property type="entry name" value="FtsL/DivIC"/>
</dbReference>
<accession>A0A926D6H0</accession>
<keyword evidence="1" id="KW-0175">Coiled coil</keyword>
<keyword evidence="2" id="KW-1133">Transmembrane helix</keyword>
<evidence type="ECO:0000313" key="4">
    <source>
        <dbReference type="Proteomes" id="UP000651482"/>
    </source>
</evidence>
<dbReference type="Proteomes" id="UP000651482">
    <property type="component" value="Unassembled WGS sequence"/>
</dbReference>
<keyword evidence="2" id="KW-0472">Membrane</keyword>
<evidence type="ECO:0000313" key="3">
    <source>
        <dbReference type="EMBL" id="MBC8532598.1"/>
    </source>
</evidence>
<comment type="caution">
    <text evidence="3">The sequence shown here is derived from an EMBL/GenBank/DDBJ whole genome shotgun (WGS) entry which is preliminary data.</text>
</comment>
<keyword evidence="2" id="KW-0812">Transmembrane</keyword>
<sequence length="97" mass="11121">MEEVKKRKLKRSALLRISLIAFLIYVVATLIGLQIQINQKQTELENLQQQIMIKEITNQTSGADLESGDDDYIEQIAREKLDYAKPGERIFINISGK</sequence>
<dbReference type="AlphaFoldDB" id="A0A926D6H0"/>
<keyword evidence="4" id="KW-1185">Reference proteome</keyword>
<organism evidence="3 4">
    <name type="scientific">Yeguia hominis</name>
    <dbReference type="NCBI Taxonomy" id="2763662"/>
    <lineage>
        <taxon>Bacteria</taxon>
        <taxon>Bacillati</taxon>
        <taxon>Bacillota</taxon>
        <taxon>Clostridia</taxon>
        <taxon>Eubacteriales</taxon>
        <taxon>Yeguiaceae</taxon>
        <taxon>Yeguia</taxon>
    </lineage>
</organism>
<feature type="coiled-coil region" evidence="1">
    <location>
        <begin position="30"/>
        <end position="57"/>
    </location>
</feature>
<dbReference type="RefSeq" id="WP_249317802.1">
    <property type="nucleotide sequence ID" value="NZ_JACRSN010000001.1"/>
</dbReference>
<name>A0A926D6H0_9FIRM</name>
<evidence type="ECO:0000256" key="1">
    <source>
        <dbReference type="SAM" id="Coils"/>
    </source>
</evidence>